<dbReference type="Proteomes" id="UP000222310">
    <property type="component" value="Unassembled WGS sequence"/>
</dbReference>
<comment type="caution">
    <text evidence="1">The sequence shown here is derived from an EMBL/GenBank/DDBJ whole genome shotgun (WGS) entry which is preliminary data.</text>
</comment>
<accession>A0A9Q6EKU5</accession>
<proteinExistence type="predicted"/>
<reference evidence="1 2" key="1">
    <citation type="submission" date="2015-02" db="EMBL/GenBank/DDBJ databases">
        <title>Nostoc linckia genome annotation.</title>
        <authorList>
            <person name="Zhou Z."/>
        </authorList>
    </citation>
    <scope>NUCLEOTIDE SEQUENCE [LARGE SCALE GENOMIC DNA]</scope>
    <source>
        <strain evidence="2">z8</strain>
    </source>
</reference>
<protein>
    <submittedName>
        <fullName evidence="1">Uncharacterized protein</fullName>
    </submittedName>
</protein>
<organism evidence="1 2">
    <name type="scientific">Nostoc linckia z8</name>
    <dbReference type="NCBI Taxonomy" id="1628746"/>
    <lineage>
        <taxon>Bacteria</taxon>
        <taxon>Bacillati</taxon>
        <taxon>Cyanobacteriota</taxon>
        <taxon>Cyanophyceae</taxon>
        <taxon>Nostocales</taxon>
        <taxon>Nostocaceae</taxon>
        <taxon>Nostoc</taxon>
    </lineage>
</organism>
<dbReference type="Gene3D" id="1.10.1220.10">
    <property type="entry name" value="Met repressor-like"/>
    <property type="match status" value="1"/>
</dbReference>
<dbReference type="GO" id="GO:0006355">
    <property type="term" value="P:regulation of DNA-templated transcription"/>
    <property type="evidence" value="ECO:0007669"/>
    <property type="project" value="InterPro"/>
</dbReference>
<evidence type="ECO:0000313" key="2">
    <source>
        <dbReference type="Proteomes" id="UP000222310"/>
    </source>
</evidence>
<dbReference type="AlphaFoldDB" id="A0A9Q6EKU5"/>
<sequence length="82" mass="9440">MEQELRHQHIATVTDKKKDPNYGLVRGFVPQDLLKKFKIYCVENGVDNSQGLENLLCEYFELKDEQAQQQTASAPNKGKEDK</sequence>
<gene>
    <name evidence="1" type="ORF">VF08_17055</name>
</gene>
<dbReference type="InterPro" id="IPR013321">
    <property type="entry name" value="Arc_rbn_hlx_hlx"/>
</dbReference>
<dbReference type="RefSeq" id="WP_099069938.1">
    <property type="nucleotide sequence ID" value="NZ_LAHD01000046.1"/>
</dbReference>
<dbReference type="EMBL" id="LAHD01000046">
    <property type="protein sequence ID" value="PHK02872.1"/>
    <property type="molecule type" value="Genomic_DNA"/>
</dbReference>
<dbReference type="GeneID" id="57097368"/>
<name>A0A9Q6EKU5_NOSLI</name>
<evidence type="ECO:0000313" key="1">
    <source>
        <dbReference type="EMBL" id="PHK02872.1"/>
    </source>
</evidence>